<gene>
    <name evidence="2" type="ORF">HRR80_004155</name>
</gene>
<reference evidence="2" key="1">
    <citation type="submission" date="2023-01" db="EMBL/GenBank/DDBJ databases">
        <title>Exophiala dermititidis isolated from Cystic Fibrosis Patient.</title>
        <authorList>
            <person name="Kurbessoian T."/>
            <person name="Crocker A."/>
            <person name="Murante D."/>
            <person name="Hogan D.A."/>
            <person name="Stajich J.E."/>
        </authorList>
    </citation>
    <scope>NUCLEOTIDE SEQUENCE</scope>
    <source>
        <strain evidence="2">Ex8</strain>
    </source>
</reference>
<protein>
    <submittedName>
        <fullName evidence="2">Uncharacterized protein</fullName>
    </submittedName>
</protein>
<name>A0AAN6IUY9_EXODE</name>
<evidence type="ECO:0000313" key="3">
    <source>
        <dbReference type="Proteomes" id="UP001161757"/>
    </source>
</evidence>
<feature type="region of interest" description="Disordered" evidence="1">
    <location>
        <begin position="85"/>
        <end position="143"/>
    </location>
</feature>
<feature type="compositionally biased region" description="Polar residues" evidence="1">
    <location>
        <begin position="15"/>
        <end position="37"/>
    </location>
</feature>
<accession>A0AAN6IUY9</accession>
<evidence type="ECO:0000256" key="1">
    <source>
        <dbReference type="SAM" id="MobiDB-lite"/>
    </source>
</evidence>
<dbReference type="EMBL" id="JAJGCB010000006">
    <property type="protein sequence ID" value="KAJ8992264.1"/>
    <property type="molecule type" value="Genomic_DNA"/>
</dbReference>
<feature type="region of interest" description="Disordered" evidence="1">
    <location>
        <begin position="1"/>
        <end position="49"/>
    </location>
</feature>
<evidence type="ECO:0000313" key="2">
    <source>
        <dbReference type="EMBL" id="KAJ8992264.1"/>
    </source>
</evidence>
<organism evidence="2 3">
    <name type="scientific">Exophiala dermatitidis</name>
    <name type="common">Black yeast-like fungus</name>
    <name type="synonym">Wangiella dermatitidis</name>
    <dbReference type="NCBI Taxonomy" id="5970"/>
    <lineage>
        <taxon>Eukaryota</taxon>
        <taxon>Fungi</taxon>
        <taxon>Dikarya</taxon>
        <taxon>Ascomycota</taxon>
        <taxon>Pezizomycotina</taxon>
        <taxon>Eurotiomycetes</taxon>
        <taxon>Chaetothyriomycetidae</taxon>
        <taxon>Chaetothyriales</taxon>
        <taxon>Herpotrichiellaceae</taxon>
        <taxon>Exophiala</taxon>
    </lineage>
</organism>
<feature type="compositionally biased region" description="Basic residues" evidence="1">
    <location>
        <begin position="116"/>
        <end position="128"/>
    </location>
</feature>
<proteinExistence type="predicted"/>
<dbReference type="AlphaFoldDB" id="A0AAN6IUY9"/>
<comment type="caution">
    <text evidence="2">The sequence shown here is derived from an EMBL/GenBank/DDBJ whole genome shotgun (WGS) entry which is preliminary data.</text>
</comment>
<sequence length="143" mass="16423">MSYMETYPAKENSRADQQADTCTGEPSSSAEKPSRPQSLRDPSPLTCILPDVSRNMCRYQTLQRLSIAKAKQELEVKMTTLALEPMSKSGPMFEPNKRHLKVNRDLQSPTGPDPNRKRKRNRNRRKLKHNNDDHNCNRRSTQG</sequence>
<dbReference type="Proteomes" id="UP001161757">
    <property type="component" value="Unassembled WGS sequence"/>
</dbReference>